<proteinExistence type="predicted"/>
<dbReference type="Proteomes" id="UP000193335">
    <property type="component" value="Unassembled WGS sequence"/>
</dbReference>
<protein>
    <submittedName>
        <fullName evidence="1">Uncharacterized protein</fullName>
    </submittedName>
</protein>
<dbReference type="AlphaFoldDB" id="A0A1Y2J7S1"/>
<accession>A0A1Y2J7S1</accession>
<dbReference type="EMBL" id="NAFL01000286">
    <property type="protein sequence ID" value="OSJ22158.1"/>
    <property type="molecule type" value="Genomic_DNA"/>
</dbReference>
<reference evidence="1 2" key="1">
    <citation type="submission" date="2017-03" db="EMBL/GenBank/DDBJ databases">
        <title>Whole genome sequences of fourteen strains of Bradyrhizobium canariense and one strain of Bradyrhizobium japonicum isolated from Lupinus (Papilionoideae: Genisteae) species in Algeria.</title>
        <authorList>
            <person name="Crovadore J."/>
            <person name="Chekireb D."/>
            <person name="Brachmann A."/>
            <person name="Chablais R."/>
            <person name="Cochard B."/>
            <person name="Lefort F."/>
        </authorList>
    </citation>
    <scope>NUCLEOTIDE SEQUENCE [LARGE SCALE GENOMIC DNA]</scope>
    <source>
        <strain evidence="1 2">UBMA197</strain>
    </source>
</reference>
<evidence type="ECO:0000313" key="2">
    <source>
        <dbReference type="Proteomes" id="UP000193335"/>
    </source>
</evidence>
<comment type="caution">
    <text evidence="1">The sequence shown here is derived from an EMBL/GenBank/DDBJ whole genome shotgun (WGS) entry which is preliminary data.</text>
</comment>
<evidence type="ECO:0000313" key="1">
    <source>
        <dbReference type="EMBL" id="OSJ22158.1"/>
    </source>
</evidence>
<sequence length="84" mass="9037">MLDFQSAHELVEQRAAPEQLSVHANGAGHLSQANERAEVGFGIIAVSGCVGSAQIRVGPTFAGQASGVLRHDRHRLFSMTRHYV</sequence>
<gene>
    <name evidence="1" type="ORF">BSZ19_47090</name>
</gene>
<name>A0A1Y2J7S1_BRAJP</name>
<organism evidence="1 2">
    <name type="scientific">Bradyrhizobium japonicum</name>
    <dbReference type="NCBI Taxonomy" id="375"/>
    <lineage>
        <taxon>Bacteria</taxon>
        <taxon>Pseudomonadati</taxon>
        <taxon>Pseudomonadota</taxon>
        <taxon>Alphaproteobacteria</taxon>
        <taxon>Hyphomicrobiales</taxon>
        <taxon>Nitrobacteraceae</taxon>
        <taxon>Bradyrhizobium</taxon>
    </lineage>
</organism>